<reference evidence="2" key="1">
    <citation type="journal article" date="2016" name="Biol. Open">
        <title>The leptin system and its expression at different nutritional and pregnant stages in lined seahorse (Hippocampus erectus).</title>
        <authorList>
            <person name="Zhang H."/>
            <person name="Qin G."/>
            <person name="Zhang Y."/>
            <person name="Li S."/>
            <person name="Lin Q."/>
        </authorList>
    </citation>
    <scope>NUCLEOTIDE SEQUENCE</scope>
</reference>
<feature type="chain" id="PRO_5012345379" evidence="1">
    <location>
        <begin position="18"/>
        <end position="162"/>
    </location>
</feature>
<protein>
    <submittedName>
        <fullName evidence="2">Leptin</fullName>
    </submittedName>
</protein>
<evidence type="ECO:0000256" key="1">
    <source>
        <dbReference type="SAM" id="SignalP"/>
    </source>
</evidence>
<organism evidence="2">
    <name type="scientific">Hippocampus erectus</name>
    <name type="common">Lined seahorse</name>
    <dbReference type="NCBI Taxonomy" id="109281"/>
    <lineage>
        <taxon>Eukaryota</taxon>
        <taxon>Metazoa</taxon>
        <taxon>Chordata</taxon>
        <taxon>Craniata</taxon>
        <taxon>Vertebrata</taxon>
        <taxon>Euteleostomi</taxon>
        <taxon>Actinopterygii</taxon>
        <taxon>Neopterygii</taxon>
        <taxon>Teleostei</taxon>
        <taxon>Neoteleostei</taxon>
        <taxon>Acanthomorphata</taxon>
        <taxon>Syngnathiaria</taxon>
        <taxon>Syngnathiformes</taxon>
        <taxon>Syngnathoidei</taxon>
        <taxon>Syngnathidae</taxon>
        <taxon>Hippocampus</taxon>
    </lineage>
</organism>
<dbReference type="SUPFAM" id="SSF47266">
    <property type="entry name" value="4-helical cytokines"/>
    <property type="match status" value="1"/>
</dbReference>
<name>A0A1S5QJ00_HIPER</name>
<evidence type="ECO:0000313" key="2">
    <source>
        <dbReference type="EMBL" id="AMB73110.1"/>
    </source>
</evidence>
<sequence length="162" mass="17654">MDCITLAILVSVSQVWGAVTAAPMSVEVIRMKATVEGKSKQLVARLNKIQVPPGMTLTPPADRLDGLSSVVTLLDGYDKLISDSLNVSQVKAEISWLKSYLGQWKKGRCGEAKANRTSATGGALQRLQSQRSFVLTVGIEALVRVKDILTRMLQNMEHLDKC</sequence>
<keyword evidence="1" id="KW-0732">Signal</keyword>
<dbReference type="AlphaFoldDB" id="A0A1S5QJ00"/>
<dbReference type="InterPro" id="IPR009079">
    <property type="entry name" value="4_helix_cytokine-like_core"/>
</dbReference>
<dbReference type="EMBL" id="KP888952">
    <property type="protein sequence ID" value="AMB73110.1"/>
    <property type="molecule type" value="mRNA"/>
</dbReference>
<proteinExistence type="evidence at transcript level"/>
<accession>A0A1S5QJ00</accession>
<feature type="signal peptide" evidence="1">
    <location>
        <begin position="1"/>
        <end position="17"/>
    </location>
</feature>
<dbReference type="Gene3D" id="1.20.1250.10">
    <property type="match status" value="1"/>
</dbReference>